<comment type="similarity">
    <text evidence="1">Belongs to the 5'(3')-deoxyribonucleotidase family.</text>
</comment>
<reference evidence="3 4" key="1">
    <citation type="submission" date="2021-05" db="EMBL/GenBank/DDBJ databases">
        <title>A Polyphasic approach of four new species of the genus Ohtaekwangia: Ohtaekwangia histidinii sp. nov., Ohtaekwangia cretensis sp. nov., Ohtaekwangia indiensis sp. nov., Ohtaekwangia reichenbachii sp. nov. from diverse environment.</title>
        <authorList>
            <person name="Octaviana S."/>
        </authorList>
    </citation>
    <scope>NUCLEOTIDE SEQUENCE [LARGE SCALE GENOMIC DNA]</scope>
    <source>
        <strain evidence="3 4">PWU37</strain>
    </source>
</reference>
<dbReference type="SFLD" id="SFLDS00003">
    <property type="entry name" value="Haloacid_Dehalogenase"/>
    <property type="match status" value="1"/>
</dbReference>
<dbReference type="PANTHER" id="PTHR16504:SF4">
    <property type="entry name" value="5'(3')-DEOXYRIBONUCLEOTIDASE"/>
    <property type="match status" value="1"/>
</dbReference>
<accession>A0AAP2DF98</accession>
<dbReference type="GO" id="GO:0008253">
    <property type="term" value="F:5'-nucleotidase activity"/>
    <property type="evidence" value="ECO:0007669"/>
    <property type="project" value="InterPro"/>
</dbReference>
<dbReference type="EMBL" id="JAHESC010000087">
    <property type="protein sequence ID" value="MBT1690778.1"/>
    <property type="molecule type" value="Genomic_DNA"/>
</dbReference>
<dbReference type="Pfam" id="PF06941">
    <property type="entry name" value="NT5C"/>
    <property type="match status" value="1"/>
</dbReference>
<dbReference type="GO" id="GO:0009223">
    <property type="term" value="P:pyrimidine deoxyribonucleotide catabolic process"/>
    <property type="evidence" value="ECO:0007669"/>
    <property type="project" value="TreeGrafter"/>
</dbReference>
<dbReference type="SUPFAM" id="SSF56784">
    <property type="entry name" value="HAD-like"/>
    <property type="match status" value="1"/>
</dbReference>
<dbReference type="InterPro" id="IPR036412">
    <property type="entry name" value="HAD-like_sf"/>
</dbReference>
<dbReference type="SFLD" id="SFLDG01126">
    <property type="entry name" value="C1.2:_Nucleotidase_Like"/>
    <property type="match status" value="1"/>
</dbReference>
<dbReference type="AlphaFoldDB" id="A0AAP2DF98"/>
<comment type="caution">
    <text evidence="3">The sequence shown here is derived from an EMBL/GenBank/DDBJ whole genome shotgun (WGS) entry which is preliminary data.</text>
</comment>
<proteinExistence type="inferred from homology"/>
<dbReference type="Proteomes" id="UP001319180">
    <property type="component" value="Unassembled WGS sequence"/>
</dbReference>
<dbReference type="RefSeq" id="WP_254094561.1">
    <property type="nucleotide sequence ID" value="NZ_JAHESC010000087.1"/>
</dbReference>
<dbReference type="PANTHER" id="PTHR16504">
    <property type="entry name" value="5'(3')-DEOXYRIBONUCLEOTIDASE"/>
    <property type="match status" value="1"/>
</dbReference>
<name>A0AAP2DF98_9BACT</name>
<dbReference type="Gene3D" id="1.10.40.40">
    <property type="entry name" value="Deoxyribonucleotidase, domain 2"/>
    <property type="match status" value="1"/>
</dbReference>
<keyword evidence="4" id="KW-1185">Reference proteome</keyword>
<gene>
    <name evidence="3" type="ORF">KK078_29710</name>
</gene>
<dbReference type="InterPro" id="IPR010708">
    <property type="entry name" value="5'(3')-deoxyribonucleotidase"/>
</dbReference>
<sequence>MQRIAIDMDEVIADAYHRFFEWYERDFNCRLDPELCRGRYLRDAVPADHRSHVMKYAHTEGFFKDLPVMPDSQEVIRELSKKYEIFIASAAMEFKMSLVHKLEWMNEHFPFIPWNNIVFCGSKSIINADYLIDDHIRNFKGFEGQGILFTSPHNVNEPWSPRVNSWREVASLLL</sequence>
<evidence type="ECO:0000313" key="3">
    <source>
        <dbReference type="EMBL" id="MBT1690778.1"/>
    </source>
</evidence>
<feature type="active site" description="Nucleophile" evidence="2">
    <location>
        <position position="7"/>
    </location>
</feature>
<dbReference type="Gene3D" id="3.40.50.1000">
    <property type="entry name" value="HAD superfamily/HAD-like"/>
    <property type="match status" value="1"/>
</dbReference>
<evidence type="ECO:0000313" key="4">
    <source>
        <dbReference type="Proteomes" id="UP001319180"/>
    </source>
</evidence>
<dbReference type="InterPro" id="IPR023214">
    <property type="entry name" value="HAD_sf"/>
</dbReference>
<dbReference type="SFLD" id="SFLDG01146">
    <property type="entry name" value="C1.2.2"/>
    <property type="match status" value="1"/>
</dbReference>
<evidence type="ECO:0000256" key="2">
    <source>
        <dbReference type="PIRSR" id="PIRSR610708-1"/>
    </source>
</evidence>
<protein>
    <submittedName>
        <fullName evidence="3">5'(3')-deoxyribonucleotidase</fullName>
    </submittedName>
</protein>
<evidence type="ECO:0000256" key="1">
    <source>
        <dbReference type="ARBA" id="ARBA00009589"/>
    </source>
</evidence>
<organism evidence="3 4">
    <name type="scientific">Dawidia soli</name>
    <dbReference type="NCBI Taxonomy" id="2782352"/>
    <lineage>
        <taxon>Bacteria</taxon>
        <taxon>Pseudomonadati</taxon>
        <taxon>Bacteroidota</taxon>
        <taxon>Cytophagia</taxon>
        <taxon>Cytophagales</taxon>
        <taxon>Chryseotaleaceae</taxon>
        <taxon>Dawidia</taxon>
    </lineage>
</organism>
<feature type="active site" description="Proton donor" evidence="2">
    <location>
        <position position="9"/>
    </location>
</feature>